<feature type="transmembrane region" description="Helical" evidence="7">
    <location>
        <begin position="56"/>
        <end position="77"/>
    </location>
</feature>
<feature type="transmembrane region" description="Helical" evidence="7">
    <location>
        <begin position="109"/>
        <end position="126"/>
    </location>
</feature>
<feature type="transmembrane region" description="Helical" evidence="7">
    <location>
        <begin position="438"/>
        <end position="456"/>
    </location>
</feature>
<evidence type="ECO:0000313" key="10">
    <source>
        <dbReference type="Proteomes" id="UP000758856"/>
    </source>
</evidence>
<dbReference type="GO" id="GO:0005886">
    <property type="term" value="C:plasma membrane"/>
    <property type="evidence" value="ECO:0007669"/>
    <property type="project" value="UniProtKB-SubCell"/>
</dbReference>
<keyword evidence="3" id="KW-1003">Cell membrane</keyword>
<feature type="transmembrane region" description="Helical" evidence="7">
    <location>
        <begin position="83"/>
        <end position="102"/>
    </location>
</feature>
<feature type="transmembrane region" description="Helical" evidence="7">
    <location>
        <begin position="357"/>
        <end position="375"/>
    </location>
</feature>
<reference evidence="8" key="3">
    <citation type="submission" date="2023-01" db="EMBL/GenBank/DDBJ databases">
        <authorList>
            <person name="Sun Q."/>
            <person name="Evtushenko L."/>
        </authorList>
    </citation>
    <scope>NUCLEOTIDE SEQUENCE</scope>
    <source>
        <strain evidence="8">VKM B-1606</strain>
    </source>
</reference>
<dbReference type="GO" id="GO:0022857">
    <property type="term" value="F:transmembrane transporter activity"/>
    <property type="evidence" value="ECO:0007669"/>
    <property type="project" value="InterPro"/>
</dbReference>
<keyword evidence="10" id="KW-1185">Reference proteome</keyword>
<sequence>MSPVVRDRLIFATRTTLAAGLAAFVAFVVELPQASSSIMTVFIVSQPLTGMVLSKALYRVVGTCIGGVVAVAATATLYDARELFVVAVSLWIAGCVFVSIYLRDAPASYGALLSGYTVAIIAFPVVDAPDTVFLAALDRVAEIFVGLASATILSQVFFPRSAGRALRGSADTALDSASRWAADTLRGRPDPARVLRDRRALVANVATLDGLRIHASFDSATVRLSNRRIRLLHGRLISFLALVVAIHDRMEILRAERPDRFEALAPALAGAANAMARGVSSDERGAAARAVLAAAPDLAAMQASGDAVLERTILVRVADLLALRGELDTLSALDAPDADRGSGEAPATLERYRDYQLAAAAAAAAFVALAGTFAFWILSGWASGAGAVIFVAVMASLFAQADDPAAAAGGFTVMTAVGALVAGVYLFGVLPRLEGFEALGLALAPLVFATAYAMAIPAYTLRALALGLGAINIMSLSNVMTYDFAAYANTTVASLFGLGLATALLRVLRPIGTTWPVARLVAGLRRDLAEAAASREAPTRIGFESRMFDRINGLMARLDLADPRQLALEQGALAALRVGLNTLALRRVVRGLPPAVGAPLAGALAELARHFRRLARQEPSAPPLDRLDAALGAALAQGPADEAEAAELAVWIAALRSSLAQHPALFGAARGVGEAAA</sequence>
<protein>
    <submittedName>
        <fullName evidence="8">Fusaric acid transporter</fullName>
    </submittedName>
    <submittedName>
        <fullName evidence="9">Membrane protein YccC</fullName>
    </submittedName>
</protein>
<comment type="caution">
    <text evidence="8">The sequence shown here is derived from an EMBL/GenBank/DDBJ whole genome shotgun (WGS) entry which is preliminary data.</text>
</comment>
<dbReference type="RefSeq" id="WP_204951214.1">
    <property type="nucleotide sequence ID" value="NZ_BSFF01000003.1"/>
</dbReference>
<keyword evidence="2" id="KW-0813">Transport</keyword>
<proteinExistence type="predicted"/>
<evidence type="ECO:0000256" key="1">
    <source>
        <dbReference type="ARBA" id="ARBA00004651"/>
    </source>
</evidence>
<evidence type="ECO:0000256" key="7">
    <source>
        <dbReference type="SAM" id="Phobius"/>
    </source>
</evidence>
<feature type="transmembrane region" description="Helical" evidence="7">
    <location>
        <begin position="406"/>
        <end position="426"/>
    </location>
</feature>
<dbReference type="PANTHER" id="PTHR30509:SF9">
    <property type="entry name" value="MULTIDRUG RESISTANCE PROTEIN MDTO"/>
    <property type="match status" value="1"/>
</dbReference>
<dbReference type="EMBL" id="BSFF01000003">
    <property type="protein sequence ID" value="GLK56970.1"/>
    <property type="molecule type" value="Genomic_DNA"/>
</dbReference>
<gene>
    <name evidence="8" type="ORF">GCM10008170_29890</name>
    <name evidence="9" type="ORF">JOD31_003002</name>
</gene>
<feature type="transmembrane region" description="Helical" evidence="7">
    <location>
        <begin position="486"/>
        <end position="505"/>
    </location>
</feature>
<dbReference type="Proteomes" id="UP000758856">
    <property type="component" value="Unassembled WGS sequence"/>
</dbReference>
<accession>A0A9W6IXI8</accession>
<evidence type="ECO:0000256" key="5">
    <source>
        <dbReference type="ARBA" id="ARBA00022989"/>
    </source>
</evidence>
<evidence type="ECO:0000256" key="4">
    <source>
        <dbReference type="ARBA" id="ARBA00022692"/>
    </source>
</evidence>
<evidence type="ECO:0000313" key="9">
    <source>
        <dbReference type="EMBL" id="MBM7852760.1"/>
    </source>
</evidence>
<evidence type="ECO:0000313" key="8">
    <source>
        <dbReference type="EMBL" id="GLK56970.1"/>
    </source>
</evidence>
<dbReference type="Pfam" id="PF04632">
    <property type="entry name" value="FUSC"/>
    <property type="match status" value="1"/>
</dbReference>
<reference evidence="9 10" key="2">
    <citation type="submission" date="2021-01" db="EMBL/GenBank/DDBJ databases">
        <title>Genomic Encyclopedia of Type Strains, Phase IV (KMG-IV): sequencing the most valuable type-strain genomes for metagenomic binning, comparative biology and taxonomic classification.</title>
        <authorList>
            <person name="Goeker M."/>
        </authorList>
    </citation>
    <scope>NUCLEOTIDE SEQUENCE [LARGE SCALE GENOMIC DNA]</scope>
    <source>
        <strain evidence="9 10">DSM 6130</strain>
    </source>
</reference>
<evidence type="ECO:0000313" key="11">
    <source>
        <dbReference type="Proteomes" id="UP001143400"/>
    </source>
</evidence>
<feature type="transmembrane region" description="Helical" evidence="7">
    <location>
        <begin position="381"/>
        <end position="399"/>
    </location>
</feature>
<dbReference type="Proteomes" id="UP001143400">
    <property type="component" value="Unassembled WGS sequence"/>
</dbReference>
<keyword evidence="4 7" id="KW-0812">Transmembrane</keyword>
<organism evidence="8 11">
    <name type="scientific">Methylopila capsulata</name>
    <dbReference type="NCBI Taxonomy" id="61654"/>
    <lineage>
        <taxon>Bacteria</taxon>
        <taxon>Pseudomonadati</taxon>
        <taxon>Pseudomonadota</taxon>
        <taxon>Alphaproteobacteria</taxon>
        <taxon>Hyphomicrobiales</taxon>
        <taxon>Methylopilaceae</taxon>
        <taxon>Methylopila</taxon>
    </lineage>
</organism>
<feature type="transmembrane region" description="Helical" evidence="7">
    <location>
        <begin position="132"/>
        <end position="158"/>
    </location>
</feature>
<dbReference type="EMBL" id="JAFBCY010000003">
    <property type="protein sequence ID" value="MBM7852760.1"/>
    <property type="molecule type" value="Genomic_DNA"/>
</dbReference>
<dbReference type="InterPro" id="IPR006726">
    <property type="entry name" value="PHBA_efflux_AaeB/fusaric-R"/>
</dbReference>
<keyword evidence="6 7" id="KW-0472">Membrane</keyword>
<name>A0A9W6IXI8_9HYPH</name>
<reference evidence="8" key="1">
    <citation type="journal article" date="2014" name="Int. J. Syst. Evol. Microbiol.">
        <title>Complete genome sequence of Corynebacterium casei LMG S-19264T (=DSM 44701T), isolated from a smear-ripened cheese.</title>
        <authorList>
            <consortium name="US DOE Joint Genome Institute (JGI-PGF)"/>
            <person name="Walter F."/>
            <person name="Albersmeier A."/>
            <person name="Kalinowski J."/>
            <person name="Ruckert C."/>
        </authorList>
    </citation>
    <scope>NUCLEOTIDE SEQUENCE</scope>
    <source>
        <strain evidence="8">VKM B-1606</strain>
    </source>
</reference>
<evidence type="ECO:0000256" key="3">
    <source>
        <dbReference type="ARBA" id="ARBA00022475"/>
    </source>
</evidence>
<dbReference type="AlphaFoldDB" id="A0A9W6IXI8"/>
<keyword evidence="5 7" id="KW-1133">Transmembrane helix</keyword>
<dbReference type="PANTHER" id="PTHR30509">
    <property type="entry name" value="P-HYDROXYBENZOIC ACID EFFLUX PUMP SUBUNIT-RELATED"/>
    <property type="match status" value="1"/>
</dbReference>
<comment type="subcellular location">
    <subcellularLocation>
        <location evidence="1">Cell membrane</location>
        <topology evidence="1">Multi-pass membrane protein</topology>
    </subcellularLocation>
</comment>
<evidence type="ECO:0000256" key="6">
    <source>
        <dbReference type="ARBA" id="ARBA00023136"/>
    </source>
</evidence>
<evidence type="ECO:0000256" key="2">
    <source>
        <dbReference type="ARBA" id="ARBA00022448"/>
    </source>
</evidence>